<sequence length="46" mass="4855">MHLVASHLVSPSLLYLGAVNALDKIGKGKVVGENLVGRRGVSEIQK</sequence>
<dbReference type="Proteomes" id="UP001283361">
    <property type="component" value="Unassembled WGS sequence"/>
</dbReference>
<dbReference type="EMBL" id="JAWDGP010001847">
    <property type="protein sequence ID" value="KAK3787666.1"/>
    <property type="molecule type" value="Genomic_DNA"/>
</dbReference>
<proteinExistence type="predicted"/>
<comment type="caution">
    <text evidence="1">The sequence shown here is derived from an EMBL/GenBank/DDBJ whole genome shotgun (WGS) entry which is preliminary data.</text>
</comment>
<protein>
    <submittedName>
        <fullName evidence="1">Uncharacterized protein</fullName>
    </submittedName>
</protein>
<name>A0AAE1DYF7_9GAST</name>
<organism evidence="1 2">
    <name type="scientific">Elysia crispata</name>
    <name type="common">lettuce slug</name>
    <dbReference type="NCBI Taxonomy" id="231223"/>
    <lineage>
        <taxon>Eukaryota</taxon>
        <taxon>Metazoa</taxon>
        <taxon>Spiralia</taxon>
        <taxon>Lophotrochozoa</taxon>
        <taxon>Mollusca</taxon>
        <taxon>Gastropoda</taxon>
        <taxon>Heterobranchia</taxon>
        <taxon>Euthyneura</taxon>
        <taxon>Panpulmonata</taxon>
        <taxon>Sacoglossa</taxon>
        <taxon>Placobranchoidea</taxon>
        <taxon>Plakobranchidae</taxon>
        <taxon>Elysia</taxon>
    </lineage>
</organism>
<evidence type="ECO:0000313" key="1">
    <source>
        <dbReference type="EMBL" id="KAK3787666.1"/>
    </source>
</evidence>
<evidence type="ECO:0000313" key="2">
    <source>
        <dbReference type="Proteomes" id="UP001283361"/>
    </source>
</evidence>
<accession>A0AAE1DYF7</accession>
<gene>
    <name evidence="1" type="ORF">RRG08_031897</name>
</gene>
<keyword evidence="2" id="KW-1185">Reference proteome</keyword>
<dbReference type="AlphaFoldDB" id="A0AAE1DYF7"/>
<reference evidence="1" key="1">
    <citation type="journal article" date="2023" name="G3 (Bethesda)">
        <title>A reference genome for the long-term kleptoplast-retaining sea slug Elysia crispata morphotype clarki.</title>
        <authorList>
            <person name="Eastman K.E."/>
            <person name="Pendleton A.L."/>
            <person name="Shaikh M.A."/>
            <person name="Suttiyut T."/>
            <person name="Ogas R."/>
            <person name="Tomko P."/>
            <person name="Gavelis G."/>
            <person name="Widhalm J.R."/>
            <person name="Wisecaver J.H."/>
        </authorList>
    </citation>
    <scope>NUCLEOTIDE SEQUENCE</scope>
    <source>
        <strain evidence="1">ECLA1</strain>
    </source>
</reference>